<dbReference type="InterPro" id="IPR036890">
    <property type="entry name" value="HATPase_C_sf"/>
</dbReference>
<accession>A0A174KFX8</accession>
<evidence type="ECO:0000313" key="3">
    <source>
        <dbReference type="EMBL" id="CUP09376.1"/>
    </source>
</evidence>
<dbReference type="CDD" id="cd16935">
    <property type="entry name" value="HATPase_AgrC-ComD-like"/>
    <property type="match status" value="1"/>
</dbReference>
<feature type="transmembrane region" description="Helical" evidence="1">
    <location>
        <begin position="89"/>
        <end position="107"/>
    </location>
</feature>
<dbReference type="Gene3D" id="3.30.565.10">
    <property type="entry name" value="Histidine kinase-like ATPase, C-terminal domain"/>
    <property type="match status" value="1"/>
</dbReference>
<evidence type="ECO:0000259" key="2">
    <source>
        <dbReference type="Pfam" id="PF14501"/>
    </source>
</evidence>
<gene>
    <name evidence="3" type="primary">dpiB_3</name>
    <name evidence="3" type="ORF">ERS852497_01858</name>
</gene>
<protein>
    <submittedName>
        <fullName evidence="3">Sensor histidine kinase DpiB</fullName>
        <ecNumber evidence="3">2.7.13.3</ecNumber>
    </submittedName>
</protein>
<dbReference type="PANTHER" id="PTHR40448:SF1">
    <property type="entry name" value="TWO-COMPONENT SENSOR HISTIDINE KINASE"/>
    <property type="match status" value="1"/>
</dbReference>
<dbReference type="AlphaFoldDB" id="A0A174KFX8"/>
<feature type="transmembrane region" description="Helical" evidence="1">
    <location>
        <begin position="20"/>
        <end position="40"/>
    </location>
</feature>
<dbReference type="SUPFAM" id="SSF55874">
    <property type="entry name" value="ATPase domain of HSP90 chaperone/DNA topoisomerase II/histidine kinase"/>
    <property type="match status" value="1"/>
</dbReference>
<name>A0A174KFX8_9FIRM</name>
<keyword evidence="3" id="KW-0808">Transferase</keyword>
<organism evidence="3 4">
    <name type="scientific">Agathobacter rectalis</name>
    <dbReference type="NCBI Taxonomy" id="39491"/>
    <lineage>
        <taxon>Bacteria</taxon>
        <taxon>Bacillati</taxon>
        <taxon>Bacillota</taxon>
        <taxon>Clostridia</taxon>
        <taxon>Lachnospirales</taxon>
        <taxon>Lachnospiraceae</taxon>
        <taxon>Agathobacter</taxon>
    </lineage>
</organism>
<sequence>MTAVKFKEYSLWCVYELRKPYTMLYLAMIAVLILILHYVANKDITLSPFQKITYILIAFSGLAIGHYILRLTLEFIDNYGKSSFSTRLSLVNLFFVVLFLALLVYIYQLGYSKRENLRLIEEQKVYELEREEFNSLVETTKQLREIKHDIQIYLDTINILVNDKKWDELISYTEQYYNTLSIAHITVSTGNTAIDCILTSKLDCAKRLGIKTTYSIMVPDSFPLDSVELSSLLGNIWNNAIEAGEKLLSFDIGKQPYIYFYIKPYQHMILIHIENNFDGEIKRNKNHEIISTKSEKNHGLGLPRIKSIIENSGGVLQITSENNIFSVHIMLPDKENKIE</sequence>
<dbReference type="EMBL" id="CZAJ01000016">
    <property type="protein sequence ID" value="CUP09376.1"/>
    <property type="molecule type" value="Genomic_DNA"/>
</dbReference>
<proteinExistence type="predicted"/>
<dbReference type="PANTHER" id="PTHR40448">
    <property type="entry name" value="TWO-COMPONENT SENSOR HISTIDINE KINASE"/>
    <property type="match status" value="1"/>
</dbReference>
<feature type="domain" description="Sensor histidine kinase NatK-like C-terminal" evidence="2">
    <location>
        <begin position="226"/>
        <end position="332"/>
    </location>
</feature>
<dbReference type="InterPro" id="IPR032834">
    <property type="entry name" value="NatK-like_C"/>
</dbReference>
<feature type="transmembrane region" description="Helical" evidence="1">
    <location>
        <begin position="52"/>
        <end position="69"/>
    </location>
</feature>
<evidence type="ECO:0000256" key="1">
    <source>
        <dbReference type="SAM" id="Phobius"/>
    </source>
</evidence>
<keyword evidence="1" id="KW-1133">Transmembrane helix</keyword>
<dbReference type="GO" id="GO:0004673">
    <property type="term" value="F:protein histidine kinase activity"/>
    <property type="evidence" value="ECO:0007669"/>
    <property type="project" value="UniProtKB-EC"/>
</dbReference>
<keyword evidence="1" id="KW-0472">Membrane</keyword>
<keyword evidence="3" id="KW-0418">Kinase</keyword>
<reference evidence="3 4" key="1">
    <citation type="submission" date="2015-09" db="EMBL/GenBank/DDBJ databases">
        <authorList>
            <consortium name="Pathogen Informatics"/>
        </authorList>
    </citation>
    <scope>NUCLEOTIDE SEQUENCE [LARGE SCALE GENOMIC DNA]</scope>
    <source>
        <strain evidence="3 4">2789STDY5834884</strain>
    </source>
</reference>
<dbReference type="Proteomes" id="UP000095602">
    <property type="component" value="Unassembled WGS sequence"/>
</dbReference>
<dbReference type="GO" id="GO:0042802">
    <property type="term" value="F:identical protein binding"/>
    <property type="evidence" value="ECO:0007669"/>
    <property type="project" value="TreeGrafter"/>
</dbReference>
<dbReference type="EC" id="2.7.13.3" evidence="3"/>
<dbReference type="Pfam" id="PF14501">
    <property type="entry name" value="HATPase_c_5"/>
    <property type="match status" value="1"/>
</dbReference>
<evidence type="ECO:0000313" key="4">
    <source>
        <dbReference type="Proteomes" id="UP000095602"/>
    </source>
</evidence>
<keyword evidence="1" id="KW-0812">Transmembrane</keyword>